<evidence type="ECO:0000313" key="4">
    <source>
        <dbReference type="Proteomes" id="UP000198122"/>
    </source>
</evidence>
<evidence type="ECO:0000313" key="3">
    <source>
        <dbReference type="EMBL" id="SNC59541.1"/>
    </source>
</evidence>
<keyword evidence="4" id="KW-1185">Reference proteome</keyword>
<name>A0A212T127_9MICO</name>
<feature type="transmembrane region" description="Helical" evidence="2">
    <location>
        <begin position="102"/>
        <end position="120"/>
    </location>
</feature>
<keyword evidence="2" id="KW-1133">Transmembrane helix</keyword>
<feature type="transmembrane region" description="Helical" evidence="2">
    <location>
        <begin position="346"/>
        <end position="370"/>
    </location>
</feature>
<feature type="transmembrane region" description="Helical" evidence="2">
    <location>
        <begin position="217"/>
        <end position="241"/>
    </location>
</feature>
<dbReference type="AlphaFoldDB" id="A0A212T127"/>
<protein>
    <submittedName>
        <fullName evidence="3">Uncharacterized protein</fullName>
    </submittedName>
</protein>
<feature type="transmembrane region" description="Helical" evidence="2">
    <location>
        <begin position="174"/>
        <end position="196"/>
    </location>
</feature>
<feature type="transmembrane region" description="Helical" evidence="2">
    <location>
        <begin position="313"/>
        <end position="334"/>
    </location>
</feature>
<keyword evidence="2" id="KW-0812">Transmembrane</keyword>
<reference evidence="3 4" key="1">
    <citation type="submission" date="2017-06" db="EMBL/GenBank/DDBJ databases">
        <authorList>
            <person name="Kim H.J."/>
            <person name="Triplett B.A."/>
        </authorList>
    </citation>
    <scope>NUCLEOTIDE SEQUENCE [LARGE SCALE GENOMIC DNA]</scope>
    <source>
        <strain evidence="3 4">DSM 22179</strain>
    </source>
</reference>
<gene>
    <name evidence="3" type="ORF">SAMN05445756_0087</name>
</gene>
<organism evidence="3 4">
    <name type="scientific">Kytococcus aerolatus</name>
    <dbReference type="NCBI Taxonomy" id="592308"/>
    <lineage>
        <taxon>Bacteria</taxon>
        <taxon>Bacillati</taxon>
        <taxon>Actinomycetota</taxon>
        <taxon>Actinomycetes</taxon>
        <taxon>Micrococcales</taxon>
        <taxon>Kytococcaceae</taxon>
        <taxon>Kytococcus</taxon>
    </lineage>
</organism>
<feature type="region of interest" description="Disordered" evidence="1">
    <location>
        <begin position="475"/>
        <end position="498"/>
    </location>
</feature>
<dbReference type="OrthoDB" id="3718921at2"/>
<feature type="transmembrane region" description="Helical" evidence="2">
    <location>
        <begin position="261"/>
        <end position="280"/>
    </location>
</feature>
<keyword evidence="2" id="KW-0472">Membrane</keyword>
<feature type="transmembrane region" description="Helical" evidence="2">
    <location>
        <begin position="377"/>
        <end position="395"/>
    </location>
</feature>
<evidence type="ECO:0000256" key="2">
    <source>
        <dbReference type="SAM" id="Phobius"/>
    </source>
</evidence>
<dbReference type="EMBL" id="FYEZ01000001">
    <property type="protein sequence ID" value="SNC59541.1"/>
    <property type="molecule type" value="Genomic_DNA"/>
</dbReference>
<feature type="transmembrane region" description="Helical" evidence="2">
    <location>
        <begin position="43"/>
        <end position="61"/>
    </location>
</feature>
<feature type="transmembrane region" description="Helical" evidence="2">
    <location>
        <begin position="73"/>
        <end position="96"/>
    </location>
</feature>
<proteinExistence type="predicted"/>
<dbReference type="RefSeq" id="WP_088817147.1">
    <property type="nucleotide sequence ID" value="NZ_FYEZ01000001.1"/>
</dbReference>
<evidence type="ECO:0000256" key="1">
    <source>
        <dbReference type="SAM" id="MobiDB-lite"/>
    </source>
</evidence>
<feature type="transmembrane region" description="Helical" evidence="2">
    <location>
        <begin position="127"/>
        <end position="146"/>
    </location>
</feature>
<sequence>MKGWLLWARHQELPRCAVAAVIATGVMAALVAAASLGGSIDVGPLWISVAMSLPLLFAFVNEHDLDRIAPRSLLARRGALVAITLALTGALSVLTFPGDPQALAAWRNTAALMGWGLLSLTVAPRPAIWVLPTVVALASMFFGWPLEPTLSDGILGALRAPGTLHLESTGEPNLSLLTCGLVWALGVGSYLTGVTLRRPRAERASRGSRAESADSGPRSGLGGVALTTPLMGVVSLSVIWTEMASLPFWGGSPRLLLAKDIPSAHFIFMGTAAVAGLVTGQARWRAGVTQWEELSTRSPAELVGRTVGRAARVAAVGLLVPITVLALVAAADLARHVPMNVVLREFAAGWPVVCVVVLEGVAFAAVGAVIGWFSGRAWLAPLWLVAVLALVIATPKPPSQDVDARWAQAYGFESCSRSVRVDVQVCAPAPDAGYVPAALRTVEEIYASSAHPEALPRTVHLVTAGVIPSNVGADGADVRPSVGQSRTRGLTPPDALEGPSAESLAYTTAAWCQGTDVWDLQQLFGVGDGPSNTMPTTLASLRDCRAQA</sequence>
<accession>A0A212T127</accession>
<dbReference type="Proteomes" id="UP000198122">
    <property type="component" value="Unassembled WGS sequence"/>
</dbReference>